<sequence>MFNSSQFKLTAAAISLALLSACGSGSDGNSSGQGPGNGGGQTPVDKVPDLSTGEASAKKLRKASAEDFATYLKNGVYLSQGTSGASDVADGSEAGTSPTSGESPTFSTTNVQESAVNEGDRIKYDGDYLYIANTTDFQAAEGEHQQSVRILKRGEAGELTPLSSLITSRDYYFNQRLYLKEDNLAVVLSNEGGMFGVEPGIDGALSIAVMPYPAELGITLVRVDVKDPTQSNITHQLRFDGELVDSRVIGDSLYLVSEFTARFDGFEQQGEDLNLTNYQKILATDISELLPKVTDIKTGTQKLMIDPATCFVPEQASELNGYHQITSVTRVSLSDPDSLTSTCIASRTQGIYMSQKNLYLYGYYYDPEHLTFEDTTQTVMHQFSLTENAVTYSASGRVAGRLGSGNTNLRFSEHNDLLRVVTSRFTEVNGMVHKLYILEKQGDNLALISQLPNDTRSTPIGKVSDNGLVEEDIYAVRFFGDKAYIVTFRQIDPLYVLDLSERNDPKITGALEIPGYSAYLHPVSDTLLVGVGQNVQDWFIDPVAQSDDQIGAKVSLFDVSDIGAPTLLQEKVFPGGYSPVEFDYHAFSYIKHSEEVFRMTLPVESWLTQDESDNSVTWYRRSELAAFEVHSGETPKLQYMGSSVIEPQSDSELQGYVWSGDDRSVIHDDHIYYVHGNFVWSSLWQTPQDTTGPF</sequence>
<evidence type="ECO:0008006" key="5">
    <source>
        <dbReference type="Google" id="ProtNLM"/>
    </source>
</evidence>
<dbReference type="Pfam" id="PF09826">
    <property type="entry name" value="Beta_propel"/>
    <property type="match status" value="1"/>
</dbReference>
<evidence type="ECO:0000313" key="4">
    <source>
        <dbReference type="Proteomes" id="UP000310249"/>
    </source>
</evidence>
<feature type="compositionally biased region" description="Polar residues" evidence="1">
    <location>
        <begin position="94"/>
        <end position="115"/>
    </location>
</feature>
<evidence type="ECO:0000313" key="3">
    <source>
        <dbReference type="EMBL" id="TMP26842.1"/>
    </source>
</evidence>
<reference evidence="4" key="2">
    <citation type="submission" date="2019-06" db="EMBL/GenBank/DDBJ databases">
        <title>Co-occurence of chitin degradation, pigmentation and bioactivity in marine Pseudoalteromonas.</title>
        <authorList>
            <person name="Sonnenschein E.C."/>
            <person name="Bech P.K."/>
        </authorList>
    </citation>
    <scope>NUCLEOTIDE SEQUENCE [LARGE SCALE GENOMIC DNA]</scope>
    <source>
        <strain evidence="4">S2676</strain>
    </source>
</reference>
<comment type="caution">
    <text evidence="3">The sequence shown here is derived from an EMBL/GenBank/DDBJ whole genome shotgun (WGS) entry which is preliminary data.</text>
</comment>
<organism evidence="3 4">
    <name type="scientific">Pseudoalteromonas rubra</name>
    <dbReference type="NCBI Taxonomy" id="43658"/>
    <lineage>
        <taxon>Bacteria</taxon>
        <taxon>Pseudomonadati</taxon>
        <taxon>Pseudomonadota</taxon>
        <taxon>Gammaproteobacteria</taxon>
        <taxon>Alteromonadales</taxon>
        <taxon>Pseudoalteromonadaceae</taxon>
        <taxon>Pseudoalteromonas</taxon>
    </lineage>
</organism>
<dbReference type="Proteomes" id="UP000310249">
    <property type="component" value="Unassembled WGS sequence"/>
</dbReference>
<dbReference type="RefSeq" id="WP_138551198.1">
    <property type="nucleotide sequence ID" value="NZ_PNCH01000018.1"/>
</dbReference>
<evidence type="ECO:0000256" key="1">
    <source>
        <dbReference type="SAM" id="MobiDB-lite"/>
    </source>
</evidence>
<accession>A0A5S3WJ08</accession>
<proteinExistence type="predicted"/>
<reference evidence="3 4" key="1">
    <citation type="submission" date="2018-01" db="EMBL/GenBank/DDBJ databases">
        <authorList>
            <person name="Paulsen S."/>
            <person name="Gram L.K."/>
        </authorList>
    </citation>
    <scope>NUCLEOTIDE SEQUENCE [LARGE SCALE GENOMIC DNA]</scope>
    <source>
        <strain evidence="3 4">S2676</strain>
    </source>
</reference>
<feature type="chain" id="PRO_5024442246" description="Beta-propeller domain-containing protein" evidence="2">
    <location>
        <begin position="27"/>
        <end position="694"/>
    </location>
</feature>
<evidence type="ECO:0000256" key="2">
    <source>
        <dbReference type="SAM" id="SignalP"/>
    </source>
</evidence>
<protein>
    <recommendedName>
        <fullName evidence="5">Beta-propeller domain-containing protein</fullName>
    </recommendedName>
</protein>
<feature type="compositionally biased region" description="Gly residues" evidence="1">
    <location>
        <begin position="31"/>
        <end position="41"/>
    </location>
</feature>
<feature type="region of interest" description="Disordered" evidence="1">
    <location>
        <begin position="24"/>
        <end position="55"/>
    </location>
</feature>
<dbReference type="EMBL" id="PNCI01000041">
    <property type="protein sequence ID" value="TMP26842.1"/>
    <property type="molecule type" value="Genomic_DNA"/>
</dbReference>
<gene>
    <name evidence="3" type="ORF">CWB99_17240</name>
</gene>
<dbReference type="AlphaFoldDB" id="A0A5S3WJ08"/>
<dbReference type="OrthoDB" id="9778998at2"/>
<feature type="region of interest" description="Disordered" evidence="1">
    <location>
        <begin position="83"/>
        <end position="118"/>
    </location>
</feature>
<dbReference type="InterPro" id="IPR019198">
    <property type="entry name" value="Beta_propeller_containing"/>
</dbReference>
<name>A0A5S3WJ08_9GAMM</name>
<feature type="signal peptide" evidence="2">
    <location>
        <begin position="1"/>
        <end position="26"/>
    </location>
</feature>
<keyword evidence="2" id="KW-0732">Signal</keyword>